<evidence type="ECO:0000313" key="5">
    <source>
        <dbReference type="Proteomes" id="UP000179099"/>
    </source>
</evidence>
<dbReference type="InterPro" id="IPR001940">
    <property type="entry name" value="Peptidase_S1C"/>
</dbReference>
<evidence type="ECO:0000313" key="4">
    <source>
        <dbReference type="EMBL" id="OGZ33472.1"/>
    </source>
</evidence>
<dbReference type="STRING" id="1801992.A2Y98_03025"/>
<keyword evidence="1" id="KW-0645">Protease</keyword>
<dbReference type="AlphaFoldDB" id="A0A1G2F6R5"/>
<keyword evidence="3" id="KW-0472">Membrane</keyword>
<evidence type="ECO:0000256" key="3">
    <source>
        <dbReference type="SAM" id="Phobius"/>
    </source>
</evidence>
<dbReference type="EMBL" id="MHMW01000029">
    <property type="protein sequence ID" value="OGZ33472.1"/>
    <property type="molecule type" value="Genomic_DNA"/>
</dbReference>
<evidence type="ECO:0000256" key="2">
    <source>
        <dbReference type="ARBA" id="ARBA00022801"/>
    </source>
</evidence>
<dbReference type="PANTHER" id="PTHR43343">
    <property type="entry name" value="PEPTIDASE S12"/>
    <property type="match status" value="1"/>
</dbReference>
<accession>A0A1G2F6R5</accession>
<dbReference type="GO" id="GO:0006508">
    <property type="term" value="P:proteolysis"/>
    <property type="evidence" value="ECO:0007669"/>
    <property type="project" value="UniProtKB-KW"/>
</dbReference>
<evidence type="ECO:0000256" key="1">
    <source>
        <dbReference type="ARBA" id="ARBA00022670"/>
    </source>
</evidence>
<dbReference type="Pfam" id="PF13365">
    <property type="entry name" value="Trypsin_2"/>
    <property type="match status" value="1"/>
</dbReference>
<gene>
    <name evidence="4" type="ORF">A2Y98_03025</name>
</gene>
<keyword evidence="3" id="KW-1133">Transmembrane helix</keyword>
<protein>
    <submittedName>
        <fullName evidence="4">Uncharacterized protein</fullName>
    </submittedName>
</protein>
<dbReference type="InterPro" id="IPR009003">
    <property type="entry name" value="Peptidase_S1_PA"/>
</dbReference>
<keyword evidence="2" id="KW-0378">Hydrolase</keyword>
<feature type="transmembrane region" description="Helical" evidence="3">
    <location>
        <begin position="7"/>
        <end position="25"/>
    </location>
</feature>
<name>A0A1G2F6R5_9BACT</name>
<reference evidence="4 5" key="1">
    <citation type="journal article" date="2016" name="Nat. Commun.">
        <title>Thousands of microbial genomes shed light on interconnected biogeochemical processes in an aquifer system.</title>
        <authorList>
            <person name="Anantharaman K."/>
            <person name="Brown C.T."/>
            <person name="Hug L.A."/>
            <person name="Sharon I."/>
            <person name="Castelle C.J."/>
            <person name="Probst A.J."/>
            <person name="Thomas B.C."/>
            <person name="Singh A."/>
            <person name="Wilkins M.J."/>
            <person name="Karaoz U."/>
            <person name="Brodie E.L."/>
            <person name="Williams K.H."/>
            <person name="Hubbard S.S."/>
            <person name="Banfield J.F."/>
        </authorList>
    </citation>
    <scope>NUCLEOTIDE SEQUENCE [LARGE SCALE GENOMIC DNA]</scope>
</reference>
<dbReference type="PRINTS" id="PR00834">
    <property type="entry name" value="PROTEASES2C"/>
</dbReference>
<sequence>MRLWEKIIIFFIVVAGLAGSVFYVAKKENDFNQRLADMSYQLIISEQNINALQKSLQELAQQKSVPAEETARREVVIKEKSQQELLTSAVARVTPAVVSIVISKDVPLLEIVYVNPFGDDPFFKDFGFQVPVYQQKGTQKQQIGAGTGFLIRNNGYILTNRHVVEDTEAQFTVLLADGSQKTAEVVWRDKTHDIAIIKISGSGYAFEQLGNSESLLLGQSVFAVGNALGQYNNSVSVGIISGLNRTIQASDVSGATITLENVIQTDAAINPGNSGGPLVDLNGKVIGVNVATVTGSNNISFSIPINVVRSIISSVLK</sequence>
<dbReference type="SUPFAM" id="SSF50494">
    <property type="entry name" value="Trypsin-like serine proteases"/>
    <property type="match status" value="1"/>
</dbReference>
<keyword evidence="3" id="KW-0812">Transmembrane</keyword>
<dbReference type="GO" id="GO:0004252">
    <property type="term" value="F:serine-type endopeptidase activity"/>
    <property type="evidence" value="ECO:0007669"/>
    <property type="project" value="InterPro"/>
</dbReference>
<dbReference type="Gene3D" id="2.40.10.120">
    <property type="match status" value="1"/>
</dbReference>
<proteinExistence type="predicted"/>
<organism evidence="4 5">
    <name type="scientific">Candidatus Portnoybacteria bacterium RBG_19FT_COMBO_36_7</name>
    <dbReference type="NCBI Taxonomy" id="1801992"/>
    <lineage>
        <taxon>Bacteria</taxon>
        <taxon>Candidatus Portnoyibacteriota</taxon>
    </lineage>
</organism>
<comment type="caution">
    <text evidence="4">The sequence shown here is derived from an EMBL/GenBank/DDBJ whole genome shotgun (WGS) entry which is preliminary data.</text>
</comment>
<dbReference type="InterPro" id="IPR051201">
    <property type="entry name" value="Chloro_Bact_Ser_Proteases"/>
</dbReference>
<dbReference type="Proteomes" id="UP000179099">
    <property type="component" value="Unassembled WGS sequence"/>
</dbReference>
<dbReference type="PANTHER" id="PTHR43343:SF3">
    <property type="entry name" value="PROTEASE DO-LIKE 8, CHLOROPLASTIC"/>
    <property type="match status" value="1"/>
</dbReference>